<name>A0AAN8KL15_9TELE</name>
<evidence type="ECO:0000313" key="3">
    <source>
        <dbReference type="Proteomes" id="UP001356427"/>
    </source>
</evidence>
<sequence length="295" mass="33104">MSNSSRPGRPPKRSQSVTSPENPHIMPHSVPGLMSPGTFPSSDVIKSVLTKRIDSFPKISNKDYPKLRELGDLLMELQSAKAEGDLPGLDFIDTARGVNPIVQKLPFGLQEKWVPIGSNYKQQYHVPFPPCAFFVDFVIQQARIRKDRSFNLVADVPAKADKVPWKQGRQREVSVHKTEVSPTTSSDSDKPIKKADYSEWQCPIHKKPHPLRKCCAFRKKPLDHHKAFLKENGICFRCCSSSFHIANNCKSSVSCAECESKSHNSTLHQGPPPGSKRQTFLQSMVRRKSSHLPPT</sequence>
<feature type="region of interest" description="Disordered" evidence="1">
    <location>
        <begin position="165"/>
        <end position="192"/>
    </location>
</feature>
<dbReference type="Proteomes" id="UP001356427">
    <property type="component" value="Unassembled WGS sequence"/>
</dbReference>
<evidence type="ECO:0000256" key="1">
    <source>
        <dbReference type="SAM" id="MobiDB-lite"/>
    </source>
</evidence>
<dbReference type="EMBL" id="JAGTTL010000038">
    <property type="protein sequence ID" value="KAK6292768.1"/>
    <property type="molecule type" value="Genomic_DNA"/>
</dbReference>
<keyword evidence="3" id="KW-1185">Reference proteome</keyword>
<feature type="compositionally biased region" description="Basic and acidic residues" evidence="1">
    <location>
        <begin position="165"/>
        <end position="179"/>
    </location>
</feature>
<evidence type="ECO:0000313" key="2">
    <source>
        <dbReference type="EMBL" id="KAK6292768.1"/>
    </source>
</evidence>
<accession>A0AAN8KL15</accession>
<reference evidence="2 3" key="1">
    <citation type="submission" date="2021-04" db="EMBL/GenBank/DDBJ databases">
        <authorList>
            <person name="De Guttry C."/>
            <person name="Zahm M."/>
            <person name="Klopp C."/>
            <person name="Cabau C."/>
            <person name="Louis A."/>
            <person name="Berthelot C."/>
            <person name="Parey E."/>
            <person name="Roest Crollius H."/>
            <person name="Montfort J."/>
            <person name="Robinson-Rechavi M."/>
            <person name="Bucao C."/>
            <person name="Bouchez O."/>
            <person name="Gislard M."/>
            <person name="Lluch J."/>
            <person name="Milhes M."/>
            <person name="Lampietro C."/>
            <person name="Lopez Roques C."/>
            <person name="Donnadieu C."/>
            <person name="Braasch I."/>
            <person name="Desvignes T."/>
            <person name="Postlethwait J."/>
            <person name="Bobe J."/>
            <person name="Wedekind C."/>
            <person name="Guiguen Y."/>
        </authorList>
    </citation>
    <scope>NUCLEOTIDE SEQUENCE [LARGE SCALE GENOMIC DNA]</scope>
    <source>
        <strain evidence="2">Cs_M1</strain>
        <tissue evidence="2">Blood</tissue>
    </source>
</reference>
<protein>
    <submittedName>
        <fullName evidence="2">Uncharacterized protein</fullName>
    </submittedName>
</protein>
<dbReference type="AlphaFoldDB" id="A0AAN8KL15"/>
<dbReference type="PANTHER" id="PTHR47331">
    <property type="entry name" value="PHD-TYPE DOMAIN-CONTAINING PROTEIN"/>
    <property type="match status" value="1"/>
</dbReference>
<organism evidence="2 3">
    <name type="scientific">Coregonus suidteri</name>
    <dbReference type="NCBI Taxonomy" id="861788"/>
    <lineage>
        <taxon>Eukaryota</taxon>
        <taxon>Metazoa</taxon>
        <taxon>Chordata</taxon>
        <taxon>Craniata</taxon>
        <taxon>Vertebrata</taxon>
        <taxon>Euteleostomi</taxon>
        <taxon>Actinopterygii</taxon>
        <taxon>Neopterygii</taxon>
        <taxon>Teleostei</taxon>
        <taxon>Protacanthopterygii</taxon>
        <taxon>Salmoniformes</taxon>
        <taxon>Salmonidae</taxon>
        <taxon>Coregoninae</taxon>
        <taxon>Coregonus</taxon>
    </lineage>
</organism>
<gene>
    <name evidence="2" type="ORF">J4Q44_G00373530</name>
</gene>
<feature type="region of interest" description="Disordered" evidence="1">
    <location>
        <begin position="1"/>
        <end position="33"/>
    </location>
</feature>
<comment type="caution">
    <text evidence="2">The sequence shown here is derived from an EMBL/GenBank/DDBJ whole genome shotgun (WGS) entry which is preliminary data.</text>
</comment>
<dbReference type="PANTHER" id="PTHR47331:SF6">
    <property type="entry name" value="DOUBLECORTIN DOMAIN-CONTAINING PROTEIN"/>
    <property type="match status" value="1"/>
</dbReference>
<proteinExistence type="predicted"/>